<feature type="region of interest" description="Disordered" evidence="1">
    <location>
        <begin position="228"/>
        <end position="247"/>
    </location>
</feature>
<gene>
    <name evidence="2" type="ORF">SAMN05660831_00330</name>
</gene>
<evidence type="ECO:0000256" key="1">
    <source>
        <dbReference type="SAM" id="MobiDB-lite"/>
    </source>
</evidence>
<name>A0A1I1NL50_9GAMM</name>
<proteinExistence type="predicted"/>
<dbReference type="OrthoDB" id="208599at2"/>
<dbReference type="EMBL" id="FOMJ01000001">
    <property type="protein sequence ID" value="SFC98391.1"/>
    <property type="molecule type" value="Genomic_DNA"/>
</dbReference>
<feature type="region of interest" description="Disordered" evidence="1">
    <location>
        <begin position="372"/>
        <end position="401"/>
    </location>
</feature>
<protein>
    <submittedName>
        <fullName evidence="2">Uncharacterized protein</fullName>
    </submittedName>
</protein>
<keyword evidence="3" id="KW-1185">Reference proteome</keyword>
<feature type="compositionally biased region" description="Basic and acidic residues" evidence="1">
    <location>
        <begin position="231"/>
        <end position="243"/>
    </location>
</feature>
<reference evidence="2 3" key="1">
    <citation type="submission" date="2016-10" db="EMBL/GenBank/DDBJ databases">
        <authorList>
            <person name="de Groot N.N."/>
        </authorList>
    </citation>
    <scope>NUCLEOTIDE SEQUENCE [LARGE SCALE GENOMIC DNA]</scope>
    <source>
        <strain evidence="2 3">HL3</strain>
    </source>
</reference>
<evidence type="ECO:0000313" key="3">
    <source>
        <dbReference type="Proteomes" id="UP000198611"/>
    </source>
</evidence>
<dbReference type="Proteomes" id="UP000198611">
    <property type="component" value="Unassembled WGS sequence"/>
</dbReference>
<dbReference type="AlphaFoldDB" id="A0A1I1NL50"/>
<accession>A0A1I1NL50</accession>
<sequence length="401" mass="45509">MMAILIGLLLAALLLAAGGVVLLVRRRNMHQWLPAYLRRRRPRHREPGPVHVLFCFVDHFEPRWGGADIETERARVARWCRDYPRLAEGHRDADGRPPQHTFFYPEEEYRREHLEALVGLCAAGYGEIEVHLHHDDDTAENLRRTLNGFVETLDSEHGALPRDPATGHPVYAFIHGNWCLDNSRADGRWCGVNNEIDILRETGCYADFTLPSAPSDTQTAQINSLYYATDDPDRPKSHDRGEPVRVGGRASGDLMIIQGPLGLAWHDRKWGLMPRIENADLRRAFPPTPARVDQWVREGVHVEGRPEWVVVKVHTHGTQEGDMDTLLGEPVDRMFEHLERAYNDGERYRLHYVTARECYNIIKAAEAGESGDPGAFRDYRLPPPPMRAGNDGTEVRGHVAS</sequence>
<dbReference type="STRING" id="1123397.SAMN05660831_00330"/>
<organism evidence="2 3">
    <name type="scientific">Thiohalospira halophila DSM 15071</name>
    <dbReference type="NCBI Taxonomy" id="1123397"/>
    <lineage>
        <taxon>Bacteria</taxon>
        <taxon>Pseudomonadati</taxon>
        <taxon>Pseudomonadota</taxon>
        <taxon>Gammaproteobacteria</taxon>
        <taxon>Thiohalospirales</taxon>
        <taxon>Thiohalospiraceae</taxon>
        <taxon>Thiohalospira</taxon>
    </lineage>
</organism>
<dbReference type="RefSeq" id="WP_093427005.1">
    <property type="nucleotide sequence ID" value="NZ_FOMJ01000001.1"/>
</dbReference>
<evidence type="ECO:0000313" key="2">
    <source>
        <dbReference type="EMBL" id="SFC98391.1"/>
    </source>
</evidence>